<evidence type="ECO:0000256" key="14">
    <source>
        <dbReference type="ARBA" id="ARBA00023008"/>
    </source>
</evidence>
<dbReference type="InterPro" id="IPR008250">
    <property type="entry name" value="ATPase_P-typ_transduc_dom_A_sf"/>
</dbReference>
<dbReference type="PROSITE" id="PS00154">
    <property type="entry name" value="ATPASE_E1_E2"/>
    <property type="match status" value="1"/>
</dbReference>
<feature type="transmembrane region" description="Helical" evidence="17">
    <location>
        <begin position="791"/>
        <end position="813"/>
    </location>
</feature>
<dbReference type="Gene3D" id="2.70.150.10">
    <property type="entry name" value="Calcium-transporting ATPase, cytoplasmic transduction domain A"/>
    <property type="match status" value="1"/>
</dbReference>
<dbReference type="Pfam" id="PF00403">
    <property type="entry name" value="HMA"/>
    <property type="match status" value="2"/>
</dbReference>
<dbReference type="Gene3D" id="3.40.50.1000">
    <property type="entry name" value="HAD superfamily/HAD-like"/>
    <property type="match status" value="1"/>
</dbReference>
<dbReference type="SUPFAM" id="SSF81653">
    <property type="entry name" value="Calcium ATPase, transduction domain A"/>
    <property type="match status" value="1"/>
</dbReference>
<evidence type="ECO:0000256" key="5">
    <source>
        <dbReference type="ARBA" id="ARBA00022692"/>
    </source>
</evidence>
<keyword evidence="19" id="KW-1185">Reference proteome</keyword>
<dbReference type="SFLD" id="SFLDF00027">
    <property type="entry name" value="p-type_atpase"/>
    <property type="match status" value="1"/>
</dbReference>
<dbReference type="GO" id="GO:0055070">
    <property type="term" value="P:copper ion homeostasis"/>
    <property type="evidence" value="ECO:0007669"/>
    <property type="project" value="TreeGrafter"/>
</dbReference>
<dbReference type="CDD" id="cd00371">
    <property type="entry name" value="HMA"/>
    <property type="match status" value="2"/>
</dbReference>
<dbReference type="InterPro" id="IPR027256">
    <property type="entry name" value="P-typ_ATPase_IB"/>
</dbReference>
<evidence type="ECO:0000256" key="13">
    <source>
        <dbReference type="ARBA" id="ARBA00022989"/>
    </source>
</evidence>
<keyword evidence="8 17" id="KW-0547">Nucleotide-binding</keyword>
<evidence type="ECO:0000256" key="17">
    <source>
        <dbReference type="RuleBase" id="RU362081"/>
    </source>
</evidence>
<dbReference type="NCBIfam" id="TIGR01494">
    <property type="entry name" value="ATPase_P-type"/>
    <property type="match status" value="1"/>
</dbReference>
<dbReference type="CDD" id="cd02094">
    <property type="entry name" value="P-type_ATPase_Cu-like"/>
    <property type="match status" value="1"/>
</dbReference>
<evidence type="ECO:0000256" key="11">
    <source>
        <dbReference type="ARBA" id="ARBA00022842"/>
    </source>
</evidence>
<evidence type="ECO:0000256" key="2">
    <source>
        <dbReference type="ARBA" id="ARBA00006024"/>
    </source>
</evidence>
<keyword evidence="12" id="KW-1278">Translocase</keyword>
<dbReference type="InterPro" id="IPR036163">
    <property type="entry name" value="HMA_dom_sf"/>
</dbReference>
<proteinExistence type="inferred from homology"/>
<feature type="transmembrane region" description="Helical" evidence="17">
    <location>
        <begin position="167"/>
        <end position="191"/>
    </location>
</feature>
<evidence type="ECO:0000256" key="7">
    <source>
        <dbReference type="ARBA" id="ARBA00022737"/>
    </source>
</evidence>
<dbReference type="NCBIfam" id="TIGR01512">
    <property type="entry name" value="ATPase-IB2_Cd"/>
    <property type="match status" value="1"/>
</dbReference>
<protein>
    <submittedName>
        <fullName evidence="18">ATPase</fullName>
    </submittedName>
</protein>
<keyword evidence="5 17" id="KW-0812">Transmembrane</keyword>
<feature type="transmembrane region" description="Helical" evidence="17">
    <location>
        <begin position="450"/>
        <end position="473"/>
    </location>
</feature>
<reference evidence="18 19" key="1">
    <citation type="submission" date="2017-01" db="EMBL/GenBank/DDBJ databases">
        <title>Genomic analysis of Xuhuaishuia manganoxidans DY6-4.</title>
        <authorList>
            <person name="Wang X."/>
        </authorList>
    </citation>
    <scope>NUCLEOTIDE SEQUENCE [LARGE SCALE GENOMIC DNA]</scope>
    <source>
        <strain evidence="18 19">DY6-4</strain>
    </source>
</reference>
<evidence type="ECO:0000256" key="8">
    <source>
        <dbReference type="ARBA" id="ARBA00022741"/>
    </source>
</evidence>
<dbReference type="GO" id="GO:0005524">
    <property type="term" value="F:ATP binding"/>
    <property type="evidence" value="ECO:0007669"/>
    <property type="project" value="UniProtKB-UniRule"/>
</dbReference>
<dbReference type="Proteomes" id="UP000187266">
    <property type="component" value="Chromosome"/>
</dbReference>
<keyword evidence="14" id="KW-0186">Copper</keyword>
<feature type="transmembrane region" description="Helical" evidence="17">
    <location>
        <begin position="766"/>
        <end position="785"/>
    </location>
</feature>
<keyword evidence="4 17" id="KW-1003">Cell membrane</keyword>
<dbReference type="GO" id="GO:0016887">
    <property type="term" value="F:ATP hydrolysis activity"/>
    <property type="evidence" value="ECO:0007669"/>
    <property type="project" value="InterPro"/>
</dbReference>
<evidence type="ECO:0000256" key="6">
    <source>
        <dbReference type="ARBA" id="ARBA00022723"/>
    </source>
</evidence>
<comment type="similarity">
    <text evidence="2 17">Belongs to the cation transport ATPase (P-type) (TC 3.A.3) family. Type IB subfamily.</text>
</comment>
<dbReference type="InterPro" id="IPR023298">
    <property type="entry name" value="ATPase_P-typ_TM_dom_sf"/>
</dbReference>
<keyword evidence="7" id="KW-0677">Repeat</keyword>
<dbReference type="NCBIfam" id="TIGR00003">
    <property type="entry name" value="copper ion binding protein"/>
    <property type="match status" value="1"/>
</dbReference>
<accession>A0A2M9DF52</accession>
<dbReference type="Pfam" id="PF00702">
    <property type="entry name" value="Hydrolase"/>
    <property type="match status" value="1"/>
</dbReference>
<dbReference type="SUPFAM" id="SSF81665">
    <property type="entry name" value="Calcium ATPase, transmembrane domain M"/>
    <property type="match status" value="1"/>
</dbReference>
<dbReference type="InterPro" id="IPR018303">
    <property type="entry name" value="ATPase_P-typ_P_site"/>
</dbReference>
<feature type="transmembrane region" description="Helical" evidence="17">
    <location>
        <begin position="241"/>
        <end position="263"/>
    </location>
</feature>
<evidence type="ECO:0000256" key="3">
    <source>
        <dbReference type="ARBA" id="ARBA00022448"/>
    </source>
</evidence>
<dbReference type="InterPro" id="IPR001757">
    <property type="entry name" value="P_typ_ATPase"/>
</dbReference>
<dbReference type="GO" id="GO:0005886">
    <property type="term" value="C:plasma membrane"/>
    <property type="evidence" value="ECO:0007669"/>
    <property type="project" value="UniProtKB-SubCell"/>
</dbReference>
<evidence type="ECO:0000256" key="15">
    <source>
        <dbReference type="ARBA" id="ARBA00023065"/>
    </source>
</evidence>
<dbReference type="PRINTS" id="PR00119">
    <property type="entry name" value="CATATPASE"/>
</dbReference>
<evidence type="ECO:0000256" key="1">
    <source>
        <dbReference type="ARBA" id="ARBA00004651"/>
    </source>
</evidence>
<feature type="transmembrane region" description="Helical" evidence="17">
    <location>
        <begin position="269"/>
        <end position="288"/>
    </location>
</feature>
<keyword evidence="11" id="KW-0460">Magnesium</keyword>
<keyword evidence="13 17" id="KW-1133">Transmembrane helix</keyword>
<dbReference type="PRINTS" id="PR00943">
    <property type="entry name" value="CUATPASE"/>
</dbReference>
<keyword evidence="10 17" id="KW-0067">ATP-binding</keyword>
<dbReference type="InterPro" id="IPR036412">
    <property type="entry name" value="HAD-like_sf"/>
</dbReference>
<dbReference type="PROSITE" id="PS50846">
    <property type="entry name" value="HMA_2"/>
    <property type="match status" value="2"/>
</dbReference>
<dbReference type="SUPFAM" id="SSF55008">
    <property type="entry name" value="HMA, heavy metal-associated domain"/>
    <property type="match status" value="2"/>
</dbReference>
<dbReference type="NCBIfam" id="TIGR01525">
    <property type="entry name" value="ATPase-IB_hvy"/>
    <property type="match status" value="1"/>
</dbReference>
<evidence type="ECO:0000256" key="16">
    <source>
        <dbReference type="ARBA" id="ARBA00023136"/>
    </source>
</evidence>
<dbReference type="Gene3D" id="3.40.1110.10">
    <property type="entry name" value="Calcium-transporting ATPase, cytoplasmic domain N"/>
    <property type="match status" value="1"/>
</dbReference>
<evidence type="ECO:0000313" key="19">
    <source>
        <dbReference type="Proteomes" id="UP000187266"/>
    </source>
</evidence>
<evidence type="ECO:0000256" key="4">
    <source>
        <dbReference type="ARBA" id="ARBA00022475"/>
    </source>
</evidence>
<keyword evidence="3" id="KW-0813">Transport</keyword>
<name>A0A1U7DGD2_9RHOB</name>
<dbReference type="STRING" id="1267768.BV394_04160"/>
<dbReference type="AlphaFoldDB" id="A0A1U7DGD2"/>
<gene>
    <name evidence="18" type="ORF">BV394_04160</name>
</gene>
<evidence type="ECO:0000256" key="10">
    <source>
        <dbReference type="ARBA" id="ARBA00022840"/>
    </source>
</evidence>
<dbReference type="InterPro" id="IPR017969">
    <property type="entry name" value="Heavy-metal-associated_CS"/>
</dbReference>
<dbReference type="InterPro" id="IPR044492">
    <property type="entry name" value="P_typ_ATPase_HD_dom"/>
</dbReference>
<dbReference type="SFLD" id="SFLDG00002">
    <property type="entry name" value="C1.7:_P-type_atpase_like"/>
    <property type="match status" value="1"/>
</dbReference>
<dbReference type="Gene3D" id="3.30.70.100">
    <property type="match status" value="2"/>
</dbReference>
<dbReference type="InterPro" id="IPR059000">
    <property type="entry name" value="ATPase_P-type_domA"/>
</dbReference>
<dbReference type="NCBIfam" id="TIGR01511">
    <property type="entry name" value="ATPase-IB1_Cu"/>
    <property type="match status" value="1"/>
</dbReference>
<feature type="transmembrane region" description="Helical" evidence="17">
    <location>
        <begin position="422"/>
        <end position="444"/>
    </location>
</feature>
<dbReference type="PANTHER" id="PTHR43520:SF8">
    <property type="entry name" value="P-TYPE CU(+) TRANSPORTER"/>
    <property type="match status" value="1"/>
</dbReference>
<dbReference type="FunFam" id="2.70.150.10:FF:000020">
    <property type="entry name" value="Copper-exporting P-type ATPase A"/>
    <property type="match status" value="1"/>
</dbReference>
<feature type="transmembrane region" description="Helical" evidence="17">
    <location>
        <begin position="203"/>
        <end position="220"/>
    </location>
</feature>
<accession>A0A1U7DGD2</accession>
<dbReference type="GO" id="GO:0060003">
    <property type="term" value="P:copper ion export"/>
    <property type="evidence" value="ECO:0007669"/>
    <property type="project" value="UniProtKB-ARBA"/>
</dbReference>
<dbReference type="GO" id="GO:0005507">
    <property type="term" value="F:copper ion binding"/>
    <property type="evidence" value="ECO:0007669"/>
    <property type="project" value="InterPro"/>
</dbReference>
<keyword evidence="16 17" id="KW-0472">Membrane</keyword>
<dbReference type="SUPFAM" id="SSF56784">
    <property type="entry name" value="HAD-like"/>
    <property type="match status" value="1"/>
</dbReference>
<organism evidence="18 19">
    <name type="scientific">Brevirhabdus pacifica</name>
    <dbReference type="NCBI Taxonomy" id="1267768"/>
    <lineage>
        <taxon>Bacteria</taxon>
        <taxon>Pseudomonadati</taxon>
        <taxon>Pseudomonadota</taxon>
        <taxon>Alphaproteobacteria</taxon>
        <taxon>Rhodobacterales</taxon>
        <taxon>Paracoccaceae</taxon>
        <taxon>Brevirhabdus</taxon>
    </lineage>
</organism>
<dbReference type="InterPro" id="IPR006121">
    <property type="entry name" value="HMA_dom"/>
</dbReference>
<dbReference type="OrthoDB" id="9807843at2"/>
<dbReference type="InterPro" id="IPR023214">
    <property type="entry name" value="HAD_sf"/>
</dbReference>
<dbReference type="InterPro" id="IPR006122">
    <property type="entry name" value="HMA_Cu_ion-bd"/>
</dbReference>
<comment type="subcellular location">
    <subcellularLocation>
        <location evidence="1">Cell membrane</location>
        <topology evidence="1">Multi-pass membrane protein</topology>
    </subcellularLocation>
</comment>
<keyword evidence="6 17" id="KW-0479">Metal-binding</keyword>
<dbReference type="PROSITE" id="PS01047">
    <property type="entry name" value="HMA_1"/>
    <property type="match status" value="1"/>
</dbReference>
<sequence length="841" mass="87349">MSDPIKVKLPIDGMSCASCVGRVERALAALPGVSSAQANIAAEAVSVEYSAPATAEQIIETLETTGYPARTASVTFDVANMSCASCVGRVERALAAAPGVVEARVNLASESATVTYVQGATTPQDLAAVATAAGYPGTLRDTGAPMGEAAQEAGDRKAEEMRRQGRLTLIAAILTLPVFILEMGGHLVPAFHMAVSETIGQQASWLIQFVLTTIVLAWPGQQFYTKGYPALLRGAPDMNSLVALGTSAAYGYSVVATFLPGLLPALTRAVYYEAAAVIVVLILLGRFLEARAKGQTGQAIRKLVGLRPQSATVERDGAFVEMPIDQIVTGDLLRVRPGERIAVDGEVTGGESYVDESMITGEPVPVLKATGAPVVGGTVNGTGSFTFRATKVGADTMLAQIIRMVEEAQGAKLPIQGLVDRITMWFVPAVMTLALLTVVVWFFFGPDPAVTYALVAGVAVLIIACPCAMGLATPTSIMVGTGRAAEMGVLFRRGDALQSLQDVDVVAVDKTGTLTLGRPELTDFQVAPGFERDDLLRLVAAVEQNSEHPVAQAIVRAAERRGGSLPETTEFTSITGYGVEARVGGQRVLVGADRLMAREGIDLGELLVRGQALGEAGKTPLYAAVDGRAAAVVAVSDPIKPGSRAAIDALHDLGLKVAMITGDNAGTARAIAGQLGIDHVVAEVLPEGKVEALNSLRAEGGTLAFVGDGINDAPALATADVGIAIGTGTDVAIESADVVLMSGDLRGVVNAFDISTRTMRNIRQNLFWAFGYNVALIPVAAGVLYPAFGILLSPVLAAGAMALSSVFVLSNALRLRFVSPRLAEGDEGPETDTTLHPVAAE</sequence>
<keyword evidence="15" id="KW-0406">Ion transport</keyword>
<evidence type="ECO:0000256" key="9">
    <source>
        <dbReference type="ARBA" id="ARBA00022796"/>
    </source>
</evidence>
<dbReference type="GO" id="GO:0043682">
    <property type="term" value="F:P-type divalent copper transporter activity"/>
    <property type="evidence" value="ECO:0007669"/>
    <property type="project" value="TreeGrafter"/>
</dbReference>
<dbReference type="InterPro" id="IPR023299">
    <property type="entry name" value="ATPase_P-typ_cyto_dom_N"/>
</dbReference>
<dbReference type="SFLD" id="SFLDS00003">
    <property type="entry name" value="Haloacid_Dehalogenase"/>
    <property type="match status" value="1"/>
</dbReference>
<dbReference type="RefSeq" id="WP_076979044.1">
    <property type="nucleotide sequence ID" value="NZ_CP019124.1"/>
</dbReference>
<evidence type="ECO:0000313" key="18">
    <source>
        <dbReference type="EMBL" id="APX89021.1"/>
    </source>
</evidence>
<evidence type="ECO:0000256" key="12">
    <source>
        <dbReference type="ARBA" id="ARBA00022967"/>
    </source>
</evidence>
<dbReference type="Pfam" id="PF00122">
    <property type="entry name" value="E1-E2_ATPase"/>
    <property type="match status" value="1"/>
</dbReference>
<dbReference type="FunFam" id="3.30.70.100:FF:000001">
    <property type="entry name" value="ATPase copper transporting beta"/>
    <property type="match status" value="1"/>
</dbReference>
<dbReference type="PANTHER" id="PTHR43520">
    <property type="entry name" value="ATP7, ISOFORM B"/>
    <property type="match status" value="1"/>
</dbReference>
<dbReference type="EMBL" id="CP019124">
    <property type="protein sequence ID" value="APX89021.1"/>
    <property type="molecule type" value="Genomic_DNA"/>
</dbReference>
<keyword evidence="9" id="KW-0187">Copper transport</keyword>